<accession>A0ACC1T7N4</accession>
<name>A0ACC1T7N4_9APHY</name>
<comment type="caution">
    <text evidence="1">The sequence shown here is derived from an EMBL/GenBank/DDBJ whole genome shotgun (WGS) entry which is preliminary data.</text>
</comment>
<reference evidence="1" key="1">
    <citation type="submission" date="2022-07" db="EMBL/GenBank/DDBJ databases">
        <title>Genome Sequence of Phlebia brevispora.</title>
        <authorList>
            <person name="Buettner E."/>
        </authorList>
    </citation>
    <scope>NUCLEOTIDE SEQUENCE</scope>
    <source>
        <strain evidence="1">MPL23</strain>
    </source>
</reference>
<gene>
    <name evidence="1" type="ORF">NM688_g2732</name>
</gene>
<dbReference type="Proteomes" id="UP001148662">
    <property type="component" value="Unassembled WGS sequence"/>
</dbReference>
<evidence type="ECO:0000313" key="1">
    <source>
        <dbReference type="EMBL" id="KAJ3555151.1"/>
    </source>
</evidence>
<dbReference type="EMBL" id="JANHOG010000360">
    <property type="protein sequence ID" value="KAJ3555151.1"/>
    <property type="molecule type" value="Genomic_DNA"/>
</dbReference>
<protein>
    <submittedName>
        <fullName evidence="1">Uncharacterized protein</fullName>
    </submittedName>
</protein>
<proteinExistence type="predicted"/>
<sequence length="581" mass="65741">MPKPYDDIDRELIRLSEASRRLRRERNALTPTCRLPPEVLAMIFVWVVDVQPLGEPHDFTVPRIKHWYPLLHVCRRWRDVALECPVLWNRVDVTNPCWTTEMLRLSKKAPLTLKAEGYSTRSRIMDACNEVLAHSDRLRSLHLSGFHDCLTALCASVTEGPDLRSLVLRHCHWLADVNILELPATFLERGAPRLERLELQKCVVAWDSPLLTSSLNLVKLVIQGIDKHKPTYPQLLRMLSNMPSLQHLHLDNVLPLPYPSVIDITPIPLSLQSLHVSGTPAELGCFFRHFSVTASASLTITCRKPLKVEEVTDFVSALVQSRHAPAAQGDTVKPLKSWSLSFTPDPLVLCGSVDVASTEMAVKSPGIDLGESSLSLTVNMPLKDDIFLWKVVQALLHDLPVALESTTNLVVNDDAGFMDCDRWQYLIQHIPNVLTLRAFRWAALHLPLVLDPNRNENPECGKDAQTARLPFPRLETLDLHNVNTSWTVSQASCVPYLHLLQDVQIARSNCTEAVPIFNLRLSGCLNIGNQEYKTLCHLFTEVDWDGFELYIPTAPRLHLTDSVDREGEWVISFGWDDWHTM</sequence>
<evidence type="ECO:0000313" key="2">
    <source>
        <dbReference type="Proteomes" id="UP001148662"/>
    </source>
</evidence>
<organism evidence="1 2">
    <name type="scientific">Phlebia brevispora</name>
    <dbReference type="NCBI Taxonomy" id="194682"/>
    <lineage>
        <taxon>Eukaryota</taxon>
        <taxon>Fungi</taxon>
        <taxon>Dikarya</taxon>
        <taxon>Basidiomycota</taxon>
        <taxon>Agaricomycotina</taxon>
        <taxon>Agaricomycetes</taxon>
        <taxon>Polyporales</taxon>
        <taxon>Meruliaceae</taxon>
        <taxon>Phlebia</taxon>
    </lineage>
</organism>
<keyword evidence="2" id="KW-1185">Reference proteome</keyword>